<name>A0A2H1EGN9_9ARCH</name>
<dbReference type="EMBL" id="FRFC01000003">
    <property type="protein sequence ID" value="SHO45580.1"/>
    <property type="molecule type" value="Genomic_DNA"/>
</dbReference>
<gene>
    <name evidence="2" type="ORF">NSIN_20705</name>
</gene>
<protein>
    <submittedName>
        <fullName evidence="2">Uncharacterized protein</fullName>
    </submittedName>
</protein>
<reference evidence="3" key="1">
    <citation type="submission" date="2016-12" db="EMBL/GenBank/DDBJ databases">
        <authorList>
            <person name="Herbold C."/>
        </authorList>
    </citation>
    <scope>NUCLEOTIDE SEQUENCE [LARGE SCALE GENOMIC DNA]</scope>
</reference>
<keyword evidence="3" id="KW-1185">Reference proteome</keyword>
<dbReference type="RefSeq" id="WP_101009673.1">
    <property type="nucleotide sequence ID" value="NZ_FRFC01000003.1"/>
</dbReference>
<proteinExistence type="predicted"/>
<evidence type="ECO:0000256" key="1">
    <source>
        <dbReference type="SAM" id="Phobius"/>
    </source>
</evidence>
<evidence type="ECO:0000313" key="3">
    <source>
        <dbReference type="Proteomes" id="UP000232412"/>
    </source>
</evidence>
<keyword evidence="1" id="KW-1133">Transmembrane helix</keyword>
<feature type="transmembrane region" description="Helical" evidence="1">
    <location>
        <begin position="139"/>
        <end position="157"/>
    </location>
</feature>
<sequence length="163" mass="17938">MKLATILIISVLILSPAILAEKAFAQYNTTTKEYSCNGSDIQASRSDYSYFVYQVNKYWSGERPEDIAATLLKSTYPSPMLTNLGISYQCLKSINIDPDSVAKIQPEVLQGLYVAKQQDPVKFAQIAPDFDANVPIPEFGPLAGLIIVISIVAMITISKRSKI</sequence>
<organism evidence="2 3">
    <name type="scientific">Nitrosotalea sinensis</name>
    <dbReference type="NCBI Taxonomy" id="1499975"/>
    <lineage>
        <taxon>Archaea</taxon>
        <taxon>Nitrososphaerota</taxon>
        <taxon>Nitrososphaeria</taxon>
        <taxon>Nitrosotaleales</taxon>
        <taxon>Nitrosotaleaceae</taxon>
        <taxon>Nitrosotalea</taxon>
    </lineage>
</organism>
<dbReference type="OrthoDB" id="380484at2157"/>
<keyword evidence="1" id="KW-0472">Membrane</keyword>
<evidence type="ECO:0000313" key="2">
    <source>
        <dbReference type="EMBL" id="SHO45580.1"/>
    </source>
</evidence>
<keyword evidence="1" id="KW-0812">Transmembrane</keyword>
<dbReference type="AlphaFoldDB" id="A0A2H1EGN9"/>
<accession>A0A2H1EGN9</accession>
<dbReference type="Proteomes" id="UP000232412">
    <property type="component" value="Unassembled WGS sequence"/>
</dbReference>